<keyword evidence="2" id="KW-1185">Reference proteome</keyword>
<dbReference type="EMBL" id="JASBWS010000031">
    <property type="protein sequence ID" value="KAJ9108491.1"/>
    <property type="molecule type" value="Genomic_DNA"/>
</dbReference>
<gene>
    <name evidence="1" type="ORF">QFC20_003397</name>
</gene>
<organism evidence="1 2">
    <name type="scientific">Naganishia adeliensis</name>
    <dbReference type="NCBI Taxonomy" id="92952"/>
    <lineage>
        <taxon>Eukaryota</taxon>
        <taxon>Fungi</taxon>
        <taxon>Dikarya</taxon>
        <taxon>Basidiomycota</taxon>
        <taxon>Agaricomycotina</taxon>
        <taxon>Tremellomycetes</taxon>
        <taxon>Filobasidiales</taxon>
        <taxon>Filobasidiaceae</taxon>
        <taxon>Naganishia</taxon>
    </lineage>
</organism>
<proteinExistence type="predicted"/>
<comment type="caution">
    <text evidence="1">The sequence shown here is derived from an EMBL/GenBank/DDBJ whole genome shotgun (WGS) entry which is preliminary data.</text>
</comment>
<accession>A0ACC2WCB6</accession>
<evidence type="ECO:0000313" key="2">
    <source>
        <dbReference type="Proteomes" id="UP001230649"/>
    </source>
</evidence>
<evidence type="ECO:0000313" key="1">
    <source>
        <dbReference type="EMBL" id="KAJ9108491.1"/>
    </source>
</evidence>
<sequence>MPQFSLQEEVIAISNPADLSLYSIDNELDLDSFSAKEVDDALERAVEAVAQSSEAIVTPEVLDVYRSLLKQADRLNHATINKMLDSIISGMHRNTFIPSYSLTSSIGAALQQEVEQTSRDMDASMNSGESDPSAYMQHREALEMYAFLLLWFVQSAEKLARSNGKEGEARAAPKAAKGAKGSKAAKNKNLEVTWTWSDHIPTILAAMHKVLRLKTERIWTTTQERETFVNCFTRAAYQISETEAHMKKSEIKQGVFKVITVAVKFHGHAFGAQTQIMQNLTYFEHLAEPMAELLNILEKEFDHTILTEEILREVSSKKFSASDAKGPRSFSRFLVRLSELSVRMIMKQISLLLRHLESEAHPMRMALVEIIGHLIRDLTLSDEGDADQQKKRIKSFFEILFERLLDLNSWVRAKVMQTLIKLCDLPNKFPKARQRMTEFAIQSLTDKTSTVRKNAIQLLCRLLETHPFGQIFGGTLNLDVWLEKYERVSAELEALDLKEMERAKKDAGEDGAGGDSDQEEQDALADDGEATPKPSRRGGKVPDLDAIAKEQITAAKDGQAIQHLRLTKKYFSDAISFIKLIQSGIPALSELLVSTSKAEVLESMQFFRIAHIYELPSAEIGIKKMVHLIWTKDNNSNSEEGSELKGVRSSLIDVYRSLYFDVSPDESPKENINRIAKNMIERTYDATLAELTSLEELMKTMMAEGQVHPDVIAKLWQAYGTDREIPRAQRRGAIIILGMLARAKREIMTERVETLLKIGLGPFGKADLVLARYTCIALQRLSGSAKKVKGSLSDKTVRLPMDSPVFEKLQQMILYDVKSRLWFGMAEQAINTIYLLGEQPDTLCTAIIRDLHQHTFDTSAAEQEQPADLQPDEEGISRRSNRQASGSPFKLAKLIFVIGHVAIKHIVYLELVEREFKRRKDEAAKATAASKPVDKDNNDLDAVAGNAEDDIGDLIANIREKELLYGDNSLLAVYGTLVAQICASPKAYKSPVLRQAAVLTLSKLMCVSAQFCEAHLPLLFQILKTSQDPVIRSNIVIALGDIAVSFGSIIDENSDRLYEGLSDKDMMVKKNTLMVLTHLILNGMIKVKGQLGEMAKCLEDKDTRISDLAKLFFTELSTKDNALYNNLQDVISHLSVGKHAVEEDVFETTMKFIFTFIEKDRQAESIVEKLCQRFRLAGTERQWRDIAYCLSLLPFKSERSMKKLIEGLPFYQDKLHEETVYRRFNEILLKAKSNKQSGKPEAELKEFEEILAQHKAKGEEDQALEADAVKKANKAKRKAAAKPAPARTQATRKATRRKVVEDEESDEEPAGDSETND</sequence>
<protein>
    <submittedName>
        <fullName evidence="1">Uncharacterized protein</fullName>
    </submittedName>
</protein>
<dbReference type="Proteomes" id="UP001230649">
    <property type="component" value="Unassembled WGS sequence"/>
</dbReference>
<name>A0ACC2WCB6_9TREE</name>
<reference evidence="1" key="1">
    <citation type="submission" date="2023-04" db="EMBL/GenBank/DDBJ databases">
        <title>Draft Genome sequencing of Naganishia species isolated from polar environments using Oxford Nanopore Technology.</title>
        <authorList>
            <person name="Leo P."/>
            <person name="Venkateswaran K."/>
        </authorList>
    </citation>
    <scope>NUCLEOTIDE SEQUENCE</scope>
    <source>
        <strain evidence="1">MNA-CCFEE 5262</strain>
    </source>
</reference>